<evidence type="ECO:0000256" key="2">
    <source>
        <dbReference type="ARBA" id="ARBA00022553"/>
    </source>
</evidence>
<feature type="compositionally biased region" description="Polar residues" evidence="4">
    <location>
        <begin position="320"/>
        <end position="331"/>
    </location>
</feature>
<dbReference type="PROSITE" id="PS50075">
    <property type="entry name" value="CARRIER"/>
    <property type="match status" value="1"/>
</dbReference>
<dbReference type="InterPro" id="IPR009081">
    <property type="entry name" value="PP-bd_ACP"/>
</dbReference>
<evidence type="ECO:0000313" key="6">
    <source>
        <dbReference type="EMBL" id="XCJ68451.1"/>
    </source>
</evidence>
<dbReference type="InterPro" id="IPR036736">
    <property type="entry name" value="ACP-like_sf"/>
</dbReference>
<feature type="region of interest" description="Disordered" evidence="4">
    <location>
        <begin position="304"/>
        <end position="426"/>
    </location>
</feature>
<keyword evidence="6" id="KW-0012">Acyltransferase</keyword>
<evidence type="ECO:0000256" key="3">
    <source>
        <dbReference type="ARBA" id="ARBA00023194"/>
    </source>
</evidence>
<dbReference type="InterPro" id="IPR014043">
    <property type="entry name" value="Acyl_transferase_dom"/>
</dbReference>
<reference evidence="6" key="1">
    <citation type="submission" date="2024-06" db="EMBL/GenBank/DDBJ databases">
        <title>Streptomyces sp. strain HUAS MG91 genome sequences.</title>
        <authorList>
            <person name="Mo P."/>
        </authorList>
    </citation>
    <scope>NUCLEOTIDE SEQUENCE</scope>
    <source>
        <strain evidence="6">HUAS MG91</strain>
    </source>
</reference>
<dbReference type="Pfam" id="PF00550">
    <property type="entry name" value="PP-binding"/>
    <property type="match status" value="1"/>
</dbReference>
<dbReference type="AlphaFoldDB" id="A0AAU8IK23"/>
<dbReference type="PANTHER" id="PTHR43775:SF37">
    <property type="entry name" value="SI:DKEY-61P9.11"/>
    <property type="match status" value="1"/>
</dbReference>
<dbReference type="Gene3D" id="1.10.1200.10">
    <property type="entry name" value="ACP-like"/>
    <property type="match status" value="1"/>
</dbReference>
<dbReference type="GO" id="GO:0017000">
    <property type="term" value="P:antibiotic biosynthetic process"/>
    <property type="evidence" value="ECO:0007669"/>
    <property type="project" value="UniProtKB-KW"/>
</dbReference>
<dbReference type="GO" id="GO:0006633">
    <property type="term" value="P:fatty acid biosynthetic process"/>
    <property type="evidence" value="ECO:0007669"/>
    <property type="project" value="TreeGrafter"/>
</dbReference>
<proteinExistence type="predicted"/>
<evidence type="ECO:0000259" key="5">
    <source>
        <dbReference type="PROSITE" id="PS50075"/>
    </source>
</evidence>
<feature type="compositionally biased region" description="Low complexity" evidence="4">
    <location>
        <begin position="304"/>
        <end position="318"/>
    </location>
</feature>
<sequence length="513" mass="52776">MSSRIAFVFPGQGAYVPGLLAGFPEEYPDVAGMLREIDAVSAGHGHRRISELLLDPRAPRIEELLAGSPESLHLCIFALSLAGAAVCAAEGIHADVLVGHSFGEWAALTLAGVWTPAEAAHLICERDRVCRRTRPRPGGLLAVALGPRRAAHLAAVADDWAVNVAVVNGPGQSVLAGPDAALDDAARLADVLGVRAVRIKAAYPYHSPWMRAAGEEFEEIMHSARARTPRRRVYSPIAGGYVESAEDVRRIGSNHMVQPVDFLAALHALEADGVDWFVECGGKDIVTRLAAEVLPRAVTAAPLARRAGPPAARTALAAVTPSTAPEGNAETSADGGEAPGANVTGTGTGTSPATSGVAAAPAPAASASAPPVADFPPGAPNSPPGPAEAVAAPAPRSPSELESTAAPEGVQTAPAERGGHGADELPPRTELIEVLRATYAERLGYPPDVVTADADLEADLGVDSLRQTEMLTSVYARFGIRPPSEADPVRGQTLADIADLLLELAGGTPAEAS</sequence>
<feature type="compositionally biased region" description="Low complexity" evidence="4">
    <location>
        <begin position="387"/>
        <end position="398"/>
    </location>
</feature>
<dbReference type="InterPro" id="IPR050091">
    <property type="entry name" value="PKS_NRPS_Biosynth_Enz"/>
</dbReference>
<organism evidence="6">
    <name type="scientific">Streptomyces tabacisoli</name>
    <dbReference type="NCBI Taxonomy" id="3156398"/>
    <lineage>
        <taxon>Bacteria</taxon>
        <taxon>Bacillati</taxon>
        <taxon>Actinomycetota</taxon>
        <taxon>Actinomycetes</taxon>
        <taxon>Kitasatosporales</taxon>
        <taxon>Streptomycetaceae</taxon>
        <taxon>Streptomyces</taxon>
    </lineage>
</organism>
<gene>
    <name evidence="6" type="ORF">ABII15_00110</name>
</gene>
<dbReference type="SUPFAM" id="SSF52151">
    <property type="entry name" value="FabD/lysophospholipase-like"/>
    <property type="match status" value="1"/>
</dbReference>
<feature type="domain" description="Carrier" evidence="5">
    <location>
        <begin position="426"/>
        <end position="505"/>
    </location>
</feature>
<dbReference type="KEGG" id="stac:ABII15_00110"/>
<dbReference type="SUPFAM" id="SSF47336">
    <property type="entry name" value="ACP-like"/>
    <property type="match status" value="1"/>
</dbReference>
<dbReference type="SMART" id="SM00827">
    <property type="entry name" value="PKS_AT"/>
    <property type="match status" value="1"/>
</dbReference>
<dbReference type="Pfam" id="PF00698">
    <property type="entry name" value="Acyl_transf_1"/>
    <property type="match status" value="1"/>
</dbReference>
<keyword evidence="1" id="KW-0596">Phosphopantetheine</keyword>
<dbReference type="InterPro" id="IPR016035">
    <property type="entry name" value="Acyl_Trfase/lysoPLipase"/>
</dbReference>
<dbReference type="RefSeq" id="WP_353940137.1">
    <property type="nucleotide sequence ID" value="NZ_CP159534.1"/>
</dbReference>
<dbReference type="PROSITE" id="PS00012">
    <property type="entry name" value="PHOSPHOPANTETHEINE"/>
    <property type="match status" value="1"/>
</dbReference>
<evidence type="ECO:0000256" key="1">
    <source>
        <dbReference type="ARBA" id="ARBA00022450"/>
    </source>
</evidence>
<feature type="compositionally biased region" description="Basic and acidic residues" evidence="4">
    <location>
        <begin position="417"/>
        <end position="426"/>
    </location>
</feature>
<evidence type="ECO:0000256" key="4">
    <source>
        <dbReference type="SAM" id="MobiDB-lite"/>
    </source>
</evidence>
<dbReference type="Gene3D" id="3.40.366.10">
    <property type="entry name" value="Malonyl-Coenzyme A Acyl Carrier Protein, domain 2"/>
    <property type="match status" value="1"/>
</dbReference>
<keyword evidence="2" id="KW-0597">Phosphoprotein</keyword>
<dbReference type="PANTHER" id="PTHR43775">
    <property type="entry name" value="FATTY ACID SYNTHASE"/>
    <property type="match status" value="1"/>
</dbReference>
<keyword evidence="6" id="KW-0808">Transferase</keyword>
<feature type="compositionally biased region" description="Pro residues" evidence="4">
    <location>
        <begin position="373"/>
        <end position="386"/>
    </location>
</feature>
<dbReference type="SUPFAM" id="SSF55048">
    <property type="entry name" value="Probable ACP-binding domain of malonyl-CoA ACP transacylase"/>
    <property type="match status" value="1"/>
</dbReference>
<keyword evidence="3" id="KW-0045">Antibiotic biosynthesis</keyword>
<dbReference type="InterPro" id="IPR006162">
    <property type="entry name" value="Ppantetheine_attach_site"/>
</dbReference>
<dbReference type="InterPro" id="IPR016036">
    <property type="entry name" value="Malonyl_transacylase_ACP-bd"/>
</dbReference>
<name>A0AAU8IK23_9ACTN</name>
<dbReference type="GO" id="GO:0004312">
    <property type="term" value="F:fatty acid synthase activity"/>
    <property type="evidence" value="ECO:0007669"/>
    <property type="project" value="TreeGrafter"/>
</dbReference>
<accession>A0AAU8IK23</accession>
<dbReference type="InterPro" id="IPR001227">
    <property type="entry name" value="Ac_transferase_dom_sf"/>
</dbReference>
<feature type="compositionally biased region" description="Low complexity" evidence="4">
    <location>
        <begin position="343"/>
        <end position="372"/>
    </location>
</feature>
<protein>
    <submittedName>
        <fullName evidence="6">Acyltransferase domain-containing protein</fullName>
    </submittedName>
</protein>
<dbReference type="EMBL" id="CP159534">
    <property type="protein sequence ID" value="XCJ68451.1"/>
    <property type="molecule type" value="Genomic_DNA"/>
</dbReference>